<name>B6GVU7_PENRW</name>
<dbReference type="HOGENOM" id="CLU_1434871_0_0_1"/>
<evidence type="ECO:0000313" key="1">
    <source>
        <dbReference type="EMBL" id="CAP78994.1"/>
    </source>
</evidence>
<dbReference type="VEuPathDB" id="FungiDB:PCH_Pc06g00010"/>
<protein>
    <submittedName>
        <fullName evidence="1">Uncharacterized protein</fullName>
    </submittedName>
</protein>
<accession>B6GVU7</accession>
<dbReference type="EMBL" id="AM920421">
    <property type="protein sequence ID" value="CAP78994.1"/>
    <property type="molecule type" value="Genomic_DNA"/>
</dbReference>
<organism evidence="1 2">
    <name type="scientific">Penicillium rubens (strain ATCC 28089 / DSM 1075 / NRRL 1951 / Wisconsin 54-1255)</name>
    <name type="common">Penicillium chrysogenum</name>
    <dbReference type="NCBI Taxonomy" id="500485"/>
    <lineage>
        <taxon>Eukaryota</taxon>
        <taxon>Fungi</taxon>
        <taxon>Dikarya</taxon>
        <taxon>Ascomycota</taxon>
        <taxon>Pezizomycotina</taxon>
        <taxon>Eurotiomycetes</taxon>
        <taxon>Eurotiomycetidae</taxon>
        <taxon>Eurotiales</taxon>
        <taxon>Aspergillaceae</taxon>
        <taxon>Penicillium</taxon>
        <taxon>Penicillium chrysogenum species complex</taxon>
    </lineage>
</organism>
<reference evidence="1 2" key="1">
    <citation type="journal article" date="2008" name="Nat. Biotechnol.">
        <title>Genome sequencing and analysis of the filamentous fungus Penicillium chrysogenum.</title>
        <authorList>
            <person name="van den Berg M.A."/>
            <person name="Albang R."/>
            <person name="Albermann K."/>
            <person name="Badger J.H."/>
            <person name="Daran J.-M."/>
            <person name="Driessen A.J.M."/>
            <person name="Garcia-Estrada C."/>
            <person name="Fedorova N.D."/>
            <person name="Harris D.M."/>
            <person name="Heijne W.H.M."/>
            <person name="Joardar V.S."/>
            <person name="Kiel J.A.K.W."/>
            <person name="Kovalchuk A."/>
            <person name="Martin J.F."/>
            <person name="Nierman W.C."/>
            <person name="Nijland J.G."/>
            <person name="Pronk J.T."/>
            <person name="Roubos J.A."/>
            <person name="van der Klei I.J."/>
            <person name="van Peij N.N.M.E."/>
            <person name="Veenhuis M."/>
            <person name="von Doehren H."/>
            <person name="Wagner C."/>
            <person name="Wortman J.R."/>
            <person name="Bovenberg R.A.L."/>
        </authorList>
    </citation>
    <scope>NUCLEOTIDE SEQUENCE [LARGE SCALE GENOMIC DNA]</scope>
    <source>
        <strain evidence="2">ATCC 28089 / DSM 1075 / NRRL 1951 / Wisconsin 54-1255</strain>
    </source>
</reference>
<dbReference type="AlphaFoldDB" id="B6GVU7"/>
<gene>
    <name evidence="1" type="ORF">Pc06g00010</name>
    <name evidence="1" type="ORF">PCH_Pc06g00010</name>
</gene>
<evidence type="ECO:0000313" key="2">
    <source>
        <dbReference type="Proteomes" id="UP000000724"/>
    </source>
</evidence>
<keyword evidence="2" id="KW-1185">Reference proteome</keyword>
<dbReference type="Proteomes" id="UP000000724">
    <property type="component" value="Contig Pc00c06"/>
</dbReference>
<proteinExistence type="predicted"/>
<sequence>MRSSKSWPGFAFARGDGPVFIGRCTGRHPIYVPFLTPTPTQTLYYAGTVQAWQLSIWHMRGFLCSFSKSVGFVLRDAAIVHWNGEFGVRCASLRVLLARVLGHWLAVITRVAERTRSHYPPRTHKNNVSIRSRFTTLLSHPQQISEEARHPSGNEAVIPEGFKLIAGTHYSRIPDNQSGASVTVLPGLD</sequence>